<feature type="compositionally biased region" description="Polar residues" evidence="1">
    <location>
        <begin position="1"/>
        <end position="19"/>
    </location>
</feature>
<dbReference type="Proteomes" id="UP001154282">
    <property type="component" value="Unassembled WGS sequence"/>
</dbReference>
<organism evidence="2 3">
    <name type="scientific">Linum tenue</name>
    <dbReference type="NCBI Taxonomy" id="586396"/>
    <lineage>
        <taxon>Eukaryota</taxon>
        <taxon>Viridiplantae</taxon>
        <taxon>Streptophyta</taxon>
        <taxon>Embryophyta</taxon>
        <taxon>Tracheophyta</taxon>
        <taxon>Spermatophyta</taxon>
        <taxon>Magnoliopsida</taxon>
        <taxon>eudicotyledons</taxon>
        <taxon>Gunneridae</taxon>
        <taxon>Pentapetalae</taxon>
        <taxon>rosids</taxon>
        <taxon>fabids</taxon>
        <taxon>Malpighiales</taxon>
        <taxon>Linaceae</taxon>
        <taxon>Linum</taxon>
    </lineage>
</organism>
<comment type="caution">
    <text evidence="2">The sequence shown here is derived from an EMBL/GenBank/DDBJ whole genome shotgun (WGS) entry which is preliminary data.</text>
</comment>
<reference evidence="2" key="1">
    <citation type="submission" date="2022-08" db="EMBL/GenBank/DDBJ databases">
        <authorList>
            <person name="Gutierrez-Valencia J."/>
        </authorList>
    </citation>
    <scope>NUCLEOTIDE SEQUENCE</scope>
</reference>
<sequence>GFQSIPPQSLILSVSTLHQTRTHPSRRNNSPPSSPSTEAPAPVALASSSAPLPVALVSSPAATRWRHTRICNFKYVEWGHMWGS</sequence>
<name>A0AAV0L4K0_9ROSI</name>
<feature type="compositionally biased region" description="Low complexity" evidence="1">
    <location>
        <begin position="27"/>
        <end position="44"/>
    </location>
</feature>
<evidence type="ECO:0000313" key="3">
    <source>
        <dbReference type="Proteomes" id="UP001154282"/>
    </source>
</evidence>
<accession>A0AAV0L4K0</accession>
<keyword evidence="3" id="KW-1185">Reference proteome</keyword>
<feature type="region of interest" description="Disordered" evidence="1">
    <location>
        <begin position="1"/>
        <end position="44"/>
    </location>
</feature>
<gene>
    <name evidence="2" type="ORF">LITE_LOCUS22101</name>
</gene>
<protein>
    <submittedName>
        <fullName evidence="2">Uncharacterized protein</fullName>
    </submittedName>
</protein>
<feature type="non-terminal residue" evidence="2">
    <location>
        <position position="1"/>
    </location>
</feature>
<dbReference type="AlphaFoldDB" id="A0AAV0L4K0"/>
<proteinExistence type="predicted"/>
<evidence type="ECO:0000256" key="1">
    <source>
        <dbReference type="SAM" id="MobiDB-lite"/>
    </source>
</evidence>
<dbReference type="EMBL" id="CAMGYJ010000006">
    <property type="protein sequence ID" value="CAI0429387.1"/>
    <property type="molecule type" value="Genomic_DNA"/>
</dbReference>
<evidence type="ECO:0000313" key="2">
    <source>
        <dbReference type="EMBL" id="CAI0429387.1"/>
    </source>
</evidence>